<sequence length="131" mass="15217">MIHDKDYIIRIVKQFSEFLSKMILGGESGGDEIELQRVFDTNMNDTFKMDFETLSAMPTEDIIDVINNKDSSHHIPYFELLGHLFYFKNKENPNPEFAGKAKTFYEHYLKTSGIFSMPIVSRIGELKNENL</sequence>
<dbReference type="KEGG" id="cant:NCTC13489_02205"/>
<dbReference type="Proteomes" id="UP000270036">
    <property type="component" value="Chromosome"/>
</dbReference>
<dbReference type="RefSeq" id="WP_034718107.1">
    <property type="nucleotide sequence ID" value="NZ_FOIX01000001.1"/>
</dbReference>
<dbReference type="Proteomes" id="UP000028349">
    <property type="component" value="Unassembled WGS sequence"/>
</dbReference>
<protein>
    <submittedName>
        <fullName evidence="2">Uncharacterized protein</fullName>
    </submittedName>
</protein>
<evidence type="ECO:0000313" key="2">
    <source>
        <dbReference type="EMBL" id="VEI00630.1"/>
    </source>
</evidence>
<reference evidence="2 4" key="2">
    <citation type="submission" date="2018-12" db="EMBL/GenBank/DDBJ databases">
        <authorList>
            <consortium name="Pathogen Informatics"/>
        </authorList>
    </citation>
    <scope>NUCLEOTIDE SEQUENCE [LARGE SCALE GENOMIC DNA]</scope>
    <source>
        <strain evidence="2 4">NCTC13489</strain>
    </source>
</reference>
<name>A0A3S4WTN9_9FLAO</name>
<organism evidence="2 4">
    <name type="scientific">Kaistella antarctica</name>
    <dbReference type="NCBI Taxonomy" id="266748"/>
    <lineage>
        <taxon>Bacteria</taxon>
        <taxon>Pseudomonadati</taxon>
        <taxon>Bacteroidota</taxon>
        <taxon>Flavobacteriia</taxon>
        <taxon>Flavobacteriales</taxon>
        <taxon>Weeksellaceae</taxon>
        <taxon>Chryseobacterium group</taxon>
        <taxon>Kaistella</taxon>
    </lineage>
</organism>
<proteinExistence type="predicted"/>
<dbReference type="AlphaFoldDB" id="A0A3S4WTN9"/>
<gene>
    <name evidence="1" type="ORF">HY04_05955</name>
    <name evidence="2" type="ORF">NCTC13489_02205</name>
</gene>
<dbReference type="STRING" id="266748.HY04_05955"/>
<accession>A0A3S4WTN9</accession>
<evidence type="ECO:0000313" key="1">
    <source>
        <dbReference type="EMBL" id="KEY18067.1"/>
    </source>
</evidence>
<keyword evidence="3" id="KW-1185">Reference proteome</keyword>
<dbReference type="EMBL" id="LR134441">
    <property type="protein sequence ID" value="VEI00630.1"/>
    <property type="molecule type" value="Genomic_DNA"/>
</dbReference>
<reference evidence="1 3" key="1">
    <citation type="submission" date="2014-07" db="EMBL/GenBank/DDBJ databases">
        <authorList>
            <person name="Pisani N.G."/>
            <person name="Newman J.D."/>
        </authorList>
    </citation>
    <scope>NUCLEOTIDE SEQUENCE [LARGE SCALE GENOMIC DNA]</scope>
    <source>
        <strain evidence="1 3">LMG 24720</strain>
    </source>
</reference>
<evidence type="ECO:0000313" key="4">
    <source>
        <dbReference type="Proteomes" id="UP000270036"/>
    </source>
</evidence>
<evidence type="ECO:0000313" key="3">
    <source>
        <dbReference type="Proteomes" id="UP000028349"/>
    </source>
</evidence>
<dbReference type="EMBL" id="JPEP01000002">
    <property type="protein sequence ID" value="KEY18067.1"/>
    <property type="molecule type" value="Genomic_DNA"/>
</dbReference>
<dbReference type="OrthoDB" id="1270209at2"/>